<accession>A0A6C0AXT5</accession>
<dbReference type="EMBL" id="MN738813">
    <property type="protein sequence ID" value="QHS84787.1"/>
    <property type="molecule type" value="Genomic_DNA"/>
</dbReference>
<reference evidence="1" key="1">
    <citation type="journal article" date="2020" name="Nature">
        <title>Giant virus diversity and host interactions through global metagenomics.</title>
        <authorList>
            <person name="Schulz F."/>
            <person name="Roux S."/>
            <person name="Paez-Espino D."/>
            <person name="Jungbluth S."/>
            <person name="Walsh D.A."/>
            <person name="Denef V.J."/>
            <person name="McMahon K.D."/>
            <person name="Konstantinidis K.T."/>
            <person name="Eloe-Fadrosh E.A."/>
            <person name="Kyrpides N.C."/>
            <person name="Woyke T."/>
        </authorList>
    </citation>
    <scope>NUCLEOTIDE SEQUENCE</scope>
    <source>
        <strain evidence="1">GVMAG-S-ERX556022-25</strain>
    </source>
</reference>
<evidence type="ECO:0000313" key="1">
    <source>
        <dbReference type="EMBL" id="QHS84787.1"/>
    </source>
</evidence>
<name>A0A6C0AXT5_9ZZZZ</name>
<evidence type="ECO:0008006" key="2">
    <source>
        <dbReference type="Google" id="ProtNLM"/>
    </source>
</evidence>
<dbReference type="AlphaFoldDB" id="A0A6C0AXT5"/>
<dbReference type="Gene3D" id="3.30.160.60">
    <property type="entry name" value="Classic Zinc Finger"/>
    <property type="match status" value="1"/>
</dbReference>
<protein>
    <recommendedName>
        <fullName evidence="2">C2H2-type domain-containing protein</fullName>
    </recommendedName>
</protein>
<organism evidence="1">
    <name type="scientific">viral metagenome</name>
    <dbReference type="NCBI Taxonomy" id="1070528"/>
    <lineage>
        <taxon>unclassified sequences</taxon>
        <taxon>metagenomes</taxon>
        <taxon>organismal metagenomes</taxon>
    </lineage>
</organism>
<sequence length="314" mass="36767">MPDIYKCETCDFTSSNKYNYNKHIMTPKHLRRQNTTSNLANNDKYICECGKSYIHRTSLYNHKKKCGYIENTNKIILSKEISNDLILKLVQDNTNVKSMLFKQFETLQEQQKLVQNENKELRNQINELIPKIGNNNTVNTTINKQKFNINIFLNEQCKDALTINEFIDKIKITLDDLLLTKNKGICEGVSNIFIENMNKLSVYERPMHCTDAKRETVYIKSDVDSENGIYGGLSQWEKDEKNKKLKQAIKKVSCAQQKKLDVWIKEHPNWMEKSDEQDEYMSLIKNCTDEFKEEKVIKKLCNNIYLNGEDTNSS</sequence>
<proteinExistence type="predicted"/>